<dbReference type="InterPro" id="IPR013128">
    <property type="entry name" value="Peptidase_C1A"/>
</dbReference>
<dbReference type="Proteomes" id="UP000002985">
    <property type="component" value="Unassembled WGS sequence"/>
</dbReference>
<dbReference type="AlphaFoldDB" id="I3IPE0"/>
<comment type="similarity">
    <text evidence="1">Belongs to the peptidase C1 family.</text>
</comment>
<dbReference type="SUPFAM" id="SSF89372">
    <property type="entry name" value="Fucose-specific lectin"/>
    <property type="match status" value="1"/>
</dbReference>
<dbReference type="SMART" id="SM00645">
    <property type="entry name" value="Pept_C1"/>
    <property type="match status" value="1"/>
</dbReference>
<dbReference type="Pfam" id="PF00112">
    <property type="entry name" value="Peptidase_C1"/>
    <property type="match status" value="1"/>
</dbReference>
<reference evidence="3 4" key="1">
    <citation type="journal article" date="2012" name="FEBS Lett.">
        <title>Anammox organism KSU-1 expresses a NirK-type copper-containing nitrite reductase instead of a NirS-type with cytochrome cd1.</title>
        <authorList>
            <person name="Hira D."/>
            <person name="Toh H."/>
            <person name="Migita C.T."/>
            <person name="Okubo H."/>
            <person name="Nishiyama T."/>
            <person name="Hattori M."/>
            <person name="Furukawa K."/>
            <person name="Fujii T."/>
        </authorList>
    </citation>
    <scope>NUCLEOTIDE SEQUENCE [LARGE SCALE GENOMIC DNA]</scope>
</reference>
<evidence type="ECO:0000313" key="4">
    <source>
        <dbReference type="Proteomes" id="UP000002985"/>
    </source>
</evidence>
<dbReference type="Gene3D" id="3.90.70.10">
    <property type="entry name" value="Cysteine proteinases"/>
    <property type="match status" value="1"/>
</dbReference>
<evidence type="ECO:0000259" key="2">
    <source>
        <dbReference type="SMART" id="SM00645"/>
    </source>
</evidence>
<dbReference type="PANTHER" id="PTHR12411">
    <property type="entry name" value="CYSTEINE PROTEASE FAMILY C1-RELATED"/>
    <property type="match status" value="1"/>
</dbReference>
<dbReference type="OrthoDB" id="3648721at2"/>
<dbReference type="GO" id="GO:0008234">
    <property type="term" value="F:cysteine-type peptidase activity"/>
    <property type="evidence" value="ECO:0007669"/>
    <property type="project" value="InterPro"/>
</dbReference>
<keyword evidence="4" id="KW-1185">Reference proteome</keyword>
<gene>
    <name evidence="3" type="ORF">KSU1_D0276</name>
</gene>
<dbReference type="STRING" id="247490.KSU1_D0276"/>
<dbReference type="SUPFAM" id="SSF54001">
    <property type="entry name" value="Cysteine proteinases"/>
    <property type="match status" value="1"/>
</dbReference>
<dbReference type="eggNOG" id="COG4870">
    <property type="taxonomic scope" value="Bacteria"/>
</dbReference>
<evidence type="ECO:0000256" key="1">
    <source>
        <dbReference type="ARBA" id="ARBA00008455"/>
    </source>
</evidence>
<protein>
    <submittedName>
        <fullName evidence="3">Putative peptidase</fullName>
    </submittedName>
</protein>
<dbReference type="InterPro" id="IPR038765">
    <property type="entry name" value="Papain-like_cys_pep_sf"/>
</dbReference>
<accession>I3IPE0</accession>
<name>I3IPE0_9BACT</name>
<organism evidence="3 4">
    <name type="scientific">Candidatus Jettenia caeni</name>
    <dbReference type="NCBI Taxonomy" id="247490"/>
    <lineage>
        <taxon>Bacteria</taxon>
        <taxon>Pseudomonadati</taxon>
        <taxon>Planctomycetota</taxon>
        <taxon>Candidatus Brocadiia</taxon>
        <taxon>Candidatus Brocadiales</taxon>
        <taxon>Candidatus Brocadiaceae</taxon>
        <taxon>Candidatus Jettenia</taxon>
    </lineage>
</organism>
<sequence length="539" mass="61276">MNIDWRNRFGWNWISSVRDQVGSVNCWAFAMTALYEAMVRIEHCVWCRRSEGDLARGAGKQSWDIGNPGEAAFFAENFGIADPDCFPWSVPASLYVSKPHGSDMKPLPLSPTPDRIGRIVKLSERHVAITDVTEKKNWIDRKGPMATMPRGHAILVVGFNDDDPDPKKKYWIFKNSYGTGWGQNGFGQMAWDQLASAEFWGIHNTNPDPWTKRRLRNGVLVESGNGRWHNNFELFIKQGMTLEHWWRDHGTANFPWNKVGIVRSSDRWRDTFHDDALDCPAVIQSTFNRNYEVIYRSSSGRLRHVYYDQNAGWWFDATNDQTFGPSNPVGIPGFIQSTRGAPGDFEVVVLKLNGELEHWTKHNSAPWTQRPGTWYSREQFGAEIRFAGPALVQSHAGIASELEADKGDLHYVCTGGDGFMHHFIRLTGGRWKPFLKFGSNITSAPCMIEGQFDAKDELAPGNFELCVAANGQIEHWWHRQLPGQTWNRSAVFGADVRRVVGLLEGSFGFNLELIAERNDGRYQHYWRDSNGWHAGAIIV</sequence>
<dbReference type="GO" id="GO:0006508">
    <property type="term" value="P:proteolysis"/>
    <property type="evidence" value="ECO:0007669"/>
    <property type="project" value="InterPro"/>
</dbReference>
<feature type="domain" description="Peptidase C1A papain C-terminal" evidence="2">
    <location>
        <begin position="2"/>
        <end position="199"/>
    </location>
</feature>
<dbReference type="EMBL" id="BAFH01000004">
    <property type="protein sequence ID" value="GAB63585.1"/>
    <property type="molecule type" value="Genomic_DNA"/>
</dbReference>
<comment type="caution">
    <text evidence="3">The sequence shown here is derived from an EMBL/GenBank/DDBJ whole genome shotgun (WGS) entry which is preliminary data.</text>
</comment>
<evidence type="ECO:0000313" key="3">
    <source>
        <dbReference type="EMBL" id="GAB63585.1"/>
    </source>
</evidence>
<dbReference type="InterPro" id="IPR000668">
    <property type="entry name" value="Peptidase_C1A_C"/>
</dbReference>
<proteinExistence type="inferred from homology"/>